<dbReference type="Pfam" id="PF01825">
    <property type="entry name" value="GPS"/>
    <property type="match status" value="1"/>
</dbReference>
<dbReference type="Gene3D" id="2.60.220.50">
    <property type="match status" value="1"/>
</dbReference>
<dbReference type="InterPro" id="IPR000922">
    <property type="entry name" value="Lectin_gal-bd_dom"/>
</dbReference>
<name>A0ABI7W4E1_FELCA</name>
<feature type="domain" description="Olfactomedin-like" evidence="22">
    <location>
        <begin position="122"/>
        <end position="381"/>
    </location>
</feature>
<feature type="transmembrane region" description="Helical" evidence="17">
    <location>
        <begin position="854"/>
        <end position="877"/>
    </location>
</feature>
<evidence type="ECO:0000259" key="21">
    <source>
        <dbReference type="PROSITE" id="PS50261"/>
    </source>
</evidence>
<evidence type="ECO:0000256" key="15">
    <source>
        <dbReference type="PROSITE-ProRule" id="PRU00446"/>
    </source>
</evidence>
<keyword evidence="10 15" id="KW-1015">Disulfide bond</keyword>
<dbReference type="Gene3D" id="4.10.1240.10">
    <property type="entry name" value="GPCR, family 2, extracellular hormone receptor domain"/>
    <property type="match status" value="1"/>
</dbReference>
<feature type="transmembrane region" description="Helical" evidence="17">
    <location>
        <begin position="913"/>
        <end position="935"/>
    </location>
</feature>
<reference evidence="23 24" key="1">
    <citation type="submission" date="2021-02" db="EMBL/GenBank/DDBJ databases">
        <title>Safari Cat Assemblies.</title>
        <authorList>
            <person name="Bredemeyer K.R."/>
            <person name="Murphy W.J."/>
        </authorList>
    </citation>
    <scope>NUCLEOTIDE SEQUENCE [LARGE SCALE GENOMIC DNA]</scope>
</reference>
<dbReference type="Pfam" id="PF02140">
    <property type="entry name" value="SUEL_Lectin"/>
    <property type="match status" value="1"/>
</dbReference>
<keyword evidence="7" id="KW-0770">Synapse</keyword>
<keyword evidence="11" id="KW-0675">Receptor</keyword>
<keyword evidence="5" id="KW-0732">Signal</keyword>
<dbReference type="PROSITE" id="PS50228">
    <property type="entry name" value="SUEL_LECTIN"/>
    <property type="match status" value="1"/>
</dbReference>
<dbReference type="Ensembl" id="ENSFCTT00005007692.1">
    <property type="protein sequence ID" value="ENSFCTP00005004927.1"/>
    <property type="gene ID" value="ENSFCTG00005002811.1"/>
</dbReference>
<keyword evidence="4 17" id="KW-0812">Transmembrane</keyword>
<keyword evidence="9 17" id="KW-0472">Membrane</keyword>
<feature type="region of interest" description="Disordered" evidence="16">
    <location>
        <begin position="1411"/>
        <end position="1435"/>
    </location>
</feature>
<dbReference type="Pfam" id="PF02354">
    <property type="entry name" value="Latrophilin"/>
    <property type="match status" value="2"/>
</dbReference>
<dbReference type="Pfam" id="PF16489">
    <property type="entry name" value="GAIN"/>
    <property type="match status" value="1"/>
</dbReference>
<evidence type="ECO:0000256" key="3">
    <source>
        <dbReference type="ARBA" id="ARBA00022553"/>
    </source>
</evidence>
<feature type="domain" description="G-protein coupled receptors family 2 profile 2" evidence="21">
    <location>
        <begin position="852"/>
        <end position="1093"/>
    </location>
</feature>
<sequence length="1435" mass="160187">MGRSQGPAVTKAFSRAPIPMAVVRRELSCESYPIELRCPGTDVIMIESANYGRTDDKICDSDPAQMENIRCYLPDAYKIMSQRCNNRTQCAVVAGPDVFPDPCPGTYKYLEVQYECVPYIFLCPGLLKGVYQSEHLFESDHQSGAWCKDPLQASDKIYYMPWTPYRTDTLTEYSSKDDFIAGRPTTTYKLPHRVDGTGFVVYDGALFFNKERTRNIVKFDLRTRIKSGEAIIANANYHDTSPYRWGGKSDIDLAVDENGLWVIYATEQNNGKIVISQLNPYTLRIEGTWDTAYDKRSASNAFMICGILYVVKSVYEDDDNEATGNKIDYIYNTDQSKDSLVDVPFPNSYQYIAAVDYNPRDNLLYVWNNYHVVKYSLDFGPLDSRSGQAHHGQVSYISPPIHLDSELERPPVREISTTGPLGMGSTTTSTTLRTTTWSPGRSTTPSVSGRRNRSTSTPSPAVEVLDDITTHLPSAASQIPALEESCEAVEAREIMWFKTRQGQMAKQPCPAGTIGVSTYLCLAPDGIWDPQGPDLSNCSSPWVNQITQKLKSGETAANIARELAEQTRNHLNAGDITYSVRAMDQLVGLLDVQLRNLTPGGKDSAARSLNKAMVETVNNLLQPQASNAWRDLTTSDQLRAATMLLDTVEESAFVLADNLLKTDIVRENTDNIQLEVARLSTEGNLEDLKFPENMGHGSTIQLSANTLKQNGRNGEIRVAFVLYNNLGPYLSTENASMKLGTEAMSTNHSVIVNSPVITAAINKEFSNKVYLADPVVFTVKHIKQSEENFNPNCSFWSYSKRTMTGYWSTQGCRLLTTNKTHTTCSCNHLTNFAVLMAHVEVKHSDAVHDLLLDVITWVGILLSLVCLLICIFTFCFFRGLQSDRNTIHKNLCISLFVAELLFLIGINRTDQPIACAVFAALLHFFFLAAFTWMFLEGVQLYIMLVEVFESEHSRRKYFYLVGYGMPALIVAVSAAVDYRSYGTDKVCWLRLDTYFIWSFIGPATLIIMLNVIFLGIALYKMFHHTAILKPESGCLDNIKSWVIGAIALLCLLGLTWAFGLMYINESTVIMAYLFTIFNSLQGMFIFIFHCVLQKKVRKEYGKCLRTHCCSGKSTESSIGSGKTSGSRTPGRYSTGSQSRIRRMWNDTVRKQSESSFITGDINSSASLNREGLLNNARDTSVMDTLPLNGNHGNSYSIASGEYLSNCVQIIDRGYNHNETALEKKILKELTSNYIPSYLNNHERSSEQNRNLMNKLVNNLGSGSEDDAIVLDDATSFNHEESLGLELIHEESDAPLLPPRVYSTENHQPHHYTRRRLPQDHSESFFPLLTNEHTEDLQSPHRDSLYTSMPALAGVPATESVTTSTQTEPPPAKCGDAEDVYYKSMPNLGSRNHVHQLHTYYQLGRGSSDGFIVPPNKDGTPPEGSSKGPAHLVTSL</sequence>
<keyword evidence="2" id="KW-1003">Cell membrane</keyword>
<dbReference type="SMART" id="SM00303">
    <property type="entry name" value="GPS"/>
    <property type="match status" value="1"/>
</dbReference>
<evidence type="ECO:0000259" key="20">
    <source>
        <dbReference type="PROSITE" id="PS50228"/>
    </source>
</evidence>
<proteinExistence type="predicted"/>
<dbReference type="InterPro" id="IPR032471">
    <property type="entry name" value="AGRL2-4_GAIN_subdom_A"/>
</dbReference>
<evidence type="ECO:0000256" key="8">
    <source>
        <dbReference type="ARBA" id="ARBA00023040"/>
    </source>
</evidence>
<dbReference type="InterPro" id="IPR043159">
    <property type="entry name" value="Lectin_gal-bd_sf"/>
</dbReference>
<dbReference type="PROSITE" id="PS50227">
    <property type="entry name" value="G_PROTEIN_RECEP_F2_3"/>
    <property type="match status" value="1"/>
</dbReference>
<reference evidence="23" key="3">
    <citation type="submission" date="2025-09" db="UniProtKB">
        <authorList>
            <consortium name="Ensembl"/>
        </authorList>
    </citation>
    <scope>IDENTIFICATION</scope>
    <source>
        <strain evidence="23">breed Abyssinian</strain>
    </source>
</reference>
<keyword evidence="13" id="KW-0807">Transducer</keyword>
<feature type="compositionally biased region" description="Polar residues" evidence="16">
    <location>
        <begin position="442"/>
        <end position="459"/>
    </location>
</feature>
<keyword evidence="3" id="KW-0597">Phosphoprotein</keyword>
<evidence type="ECO:0000256" key="4">
    <source>
        <dbReference type="ARBA" id="ARBA00022692"/>
    </source>
</evidence>
<dbReference type="Pfam" id="PF02191">
    <property type="entry name" value="OLF"/>
    <property type="match status" value="1"/>
</dbReference>
<dbReference type="PRINTS" id="PR01444">
    <property type="entry name" value="LATROPHILIN"/>
</dbReference>
<feature type="transmembrane region" description="Helical" evidence="17">
    <location>
        <begin position="889"/>
        <end position="907"/>
    </location>
</feature>
<dbReference type="InterPro" id="IPR003112">
    <property type="entry name" value="Olfac-like_dom"/>
</dbReference>
<keyword evidence="12" id="KW-0325">Glycoprotein</keyword>
<evidence type="ECO:0000256" key="14">
    <source>
        <dbReference type="ARBA" id="ARBA00034109"/>
    </source>
</evidence>
<evidence type="ECO:0000256" key="10">
    <source>
        <dbReference type="ARBA" id="ARBA00023157"/>
    </source>
</evidence>
<dbReference type="InterPro" id="IPR036445">
    <property type="entry name" value="GPCR_2_extracell_dom_sf"/>
</dbReference>
<dbReference type="InterPro" id="IPR003924">
    <property type="entry name" value="GPCR_2_latrophilin"/>
</dbReference>
<dbReference type="PROSITE" id="PS50261">
    <property type="entry name" value="G_PROTEIN_RECEP_F2_4"/>
    <property type="match status" value="1"/>
</dbReference>
<evidence type="ECO:0000256" key="6">
    <source>
        <dbReference type="ARBA" id="ARBA00022989"/>
    </source>
</evidence>
<dbReference type="GeneTree" id="ENSGT00940000155527"/>
<feature type="domain" description="G-protein coupled receptors family 2 profile 1" evidence="19">
    <location>
        <begin position="486"/>
        <end position="542"/>
    </location>
</feature>
<evidence type="ECO:0000313" key="23">
    <source>
        <dbReference type="Ensembl" id="ENSFCTP00005004927.1"/>
    </source>
</evidence>
<dbReference type="Proteomes" id="UP000823872">
    <property type="component" value="Chromosome B1"/>
</dbReference>
<protein>
    <recommendedName>
        <fullName evidence="25">Adhesion G protein-coupled receptor L3</fullName>
    </recommendedName>
</protein>
<feature type="transmembrane region" description="Helical" evidence="17">
    <location>
        <begin position="1040"/>
        <end position="1063"/>
    </location>
</feature>
<keyword evidence="24" id="KW-1185">Reference proteome</keyword>
<evidence type="ECO:0000259" key="22">
    <source>
        <dbReference type="PROSITE" id="PS51132"/>
    </source>
</evidence>
<evidence type="ECO:0000256" key="17">
    <source>
        <dbReference type="SAM" id="Phobius"/>
    </source>
</evidence>
<dbReference type="InterPro" id="IPR003334">
    <property type="entry name" value="GPCR_2_latrophilin_rcpt_C"/>
</dbReference>
<feature type="transmembrane region" description="Helical" evidence="17">
    <location>
        <begin position="996"/>
        <end position="1019"/>
    </location>
</feature>
<dbReference type="InterPro" id="IPR001879">
    <property type="entry name" value="GPCR_2_extracellular_dom"/>
</dbReference>
<evidence type="ECO:0000256" key="12">
    <source>
        <dbReference type="ARBA" id="ARBA00023180"/>
    </source>
</evidence>
<dbReference type="Gene3D" id="2.60.120.740">
    <property type="match status" value="1"/>
</dbReference>
<dbReference type="PRINTS" id="PR00249">
    <property type="entry name" value="GPCRSECRETIN"/>
</dbReference>
<evidence type="ECO:0000256" key="9">
    <source>
        <dbReference type="ARBA" id="ARBA00023136"/>
    </source>
</evidence>
<evidence type="ECO:0000256" key="1">
    <source>
        <dbReference type="ARBA" id="ARBA00004651"/>
    </source>
</evidence>
<evidence type="ECO:0000259" key="18">
    <source>
        <dbReference type="PROSITE" id="PS50221"/>
    </source>
</evidence>
<feature type="compositionally biased region" description="Low complexity" evidence="16">
    <location>
        <begin position="416"/>
        <end position="441"/>
    </location>
</feature>
<dbReference type="Gene3D" id="1.20.1070.10">
    <property type="entry name" value="Rhodopsin 7-helix transmembrane proteins"/>
    <property type="match status" value="1"/>
</dbReference>
<dbReference type="CDD" id="cd16005">
    <property type="entry name" value="7tmB2_Latrophilin-3"/>
    <property type="match status" value="1"/>
</dbReference>
<evidence type="ECO:0000259" key="19">
    <source>
        <dbReference type="PROSITE" id="PS50227"/>
    </source>
</evidence>
<dbReference type="PROSITE" id="PS51132">
    <property type="entry name" value="OLF"/>
    <property type="match status" value="1"/>
</dbReference>
<dbReference type="SMART" id="SM00008">
    <property type="entry name" value="HormR"/>
    <property type="match status" value="1"/>
</dbReference>
<dbReference type="CDD" id="cd22846">
    <property type="entry name" value="Gal_Rha_Lectin_LPHN3"/>
    <property type="match status" value="1"/>
</dbReference>
<feature type="disulfide bond" evidence="15">
    <location>
        <begin position="123"/>
        <end position="305"/>
    </location>
</feature>
<gene>
    <name evidence="23" type="primary">ADGRL3</name>
</gene>
<dbReference type="PROSITE" id="PS50221">
    <property type="entry name" value="GAIN_B"/>
    <property type="match status" value="1"/>
</dbReference>
<dbReference type="InterPro" id="IPR046338">
    <property type="entry name" value="GAIN_dom_sf"/>
</dbReference>
<dbReference type="InterPro" id="IPR017983">
    <property type="entry name" value="GPCR_2_secretin-like_CS"/>
</dbReference>
<evidence type="ECO:0000256" key="5">
    <source>
        <dbReference type="ARBA" id="ARBA00022729"/>
    </source>
</evidence>
<comment type="subcellular location">
    <subcellularLocation>
        <location evidence="1">Cell membrane</location>
        <topology evidence="1">Multi-pass membrane protein</topology>
    </subcellularLocation>
    <subcellularLocation>
        <location evidence="14">Synaptic cell membrane</location>
    </subcellularLocation>
</comment>
<evidence type="ECO:0000313" key="24">
    <source>
        <dbReference type="Proteomes" id="UP000823872"/>
    </source>
</evidence>
<dbReference type="InterPro" id="IPR000832">
    <property type="entry name" value="GPCR_2_secretin-like"/>
</dbReference>
<evidence type="ECO:0000256" key="16">
    <source>
        <dbReference type="SAM" id="MobiDB-lite"/>
    </source>
</evidence>
<dbReference type="InterPro" id="IPR017981">
    <property type="entry name" value="GPCR_2-like_7TM"/>
</dbReference>
<reference evidence="23" key="2">
    <citation type="submission" date="2025-08" db="UniProtKB">
        <authorList>
            <consortium name="Ensembl"/>
        </authorList>
    </citation>
    <scope>IDENTIFICATION</scope>
    <source>
        <strain evidence="23">breed Abyssinian</strain>
    </source>
</reference>
<keyword evidence="6 17" id="KW-1133">Transmembrane helix</keyword>
<dbReference type="SUPFAM" id="SSF81321">
    <property type="entry name" value="Family A G protein-coupled receptor-like"/>
    <property type="match status" value="1"/>
</dbReference>
<evidence type="ECO:0008006" key="25">
    <source>
        <dbReference type="Google" id="ProtNLM"/>
    </source>
</evidence>
<dbReference type="Pfam" id="PF02793">
    <property type="entry name" value="HRM"/>
    <property type="match status" value="1"/>
</dbReference>
<dbReference type="InterPro" id="IPR000203">
    <property type="entry name" value="GPS"/>
</dbReference>
<dbReference type="PROSITE" id="PS00650">
    <property type="entry name" value="G_PROTEIN_RECEP_F2_2"/>
    <property type="match status" value="1"/>
</dbReference>
<organism evidence="23 24">
    <name type="scientific">Felis catus</name>
    <name type="common">Cat</name>
    <name type="synonym">Felis silvestris catus</name>
    <dbReference type="NCBI Taxonomy" id="9685"/>
    <lineage>
        <taxon>Eukaryota</taxon>
        <taxon>Metazoa</taxon>
        <taxon>Chordata</taxon>
        <taxon>Craniata</taxon>
        <taxon>Vertebrata</taxon>
        <taxon>Euteleostomi</taxon>
        <taxon>Mammalia</taxon>
        <taxon>Eutheria</taxon>
        <taxon>Laurasiatheria</taxon>
        <taxon>Carnivora</taxon>
        <taxon>Feliformia</taxon>
        <taxon>Felidae</taxon>
        <taxon>Felinae</taxon>
        <taxon>Felis</taxon>
    </lineage>
</organism>
<dbReference type="Gene3D" id="1.25.40.610">
    <property type="match status" value="1"/>
</dbReference>
<feature type="domain" description="GAIN-B" evidence="18">
    <location>
        <begin position="663"/>
        <end position="842"/>
    </location>
</feature>
<accession>A0ABI7W4E1</accession>
<feature type="transmembrane region" description="Helical" evidence="17">
    <location>
        <begin position="956"/>
        <end position="976"/>
    </location>
</feature>
<evidence type="ECO:0000256" key="7">
    <source>
        <dbReference type="ARBA" id="ARBA00023018"/>
    </source>
</evidence>
<dbReference type="InterPro" id="IPR057244">
    <property type="entry name" value="GAIN_B"/>
</dbReference>
<evidence type="ECO:0000256" key="13">
    <source>
        <dbReference type="ARBA" id="ARBA00023224"/>
    </source>
</evidence>
<dbReference type="Pfam" id="PF00002">
    <property type="entry name" value="7tm_2"/>
    <property type="match status" value="1"/>
</dbReference>
<feature type="region of interest" description="Disordered" evidence="16">
    <location>
        <begin position="1111"/>
        <end position="1135"/>
    </location>
</feature>
<dbReference type="PANTHER" id="PTHR12011:SF60">
    <property type="entry name" value="ADHESION G PROTEIN-COUPLED RECEPTOR L3"/>
    <property type="match status" value="1"/>
</dbReference>
<keyword evidence="8" id="KW-0297">G-protein coupled receptor</keyword>
<feature type="transmembrane region" description="Helical" evidence="17">
    <location>
        <begin position="1069"/>
        <end position="1092"/>
    </location>
</feature>
<feature type="region of interest" description="Disordered" evidence="16">
    <location>
        <begin position="414"/>
        <end position="460"/>
    </location>
</feature>
<feature type="domain" description="SUEL-type lectin" evidence="20">
    <location>
        <begin position="28"/>
        <end position="117"/>
    </location>
</feature>
<evidence type="ECO:0000256" key="2">
    <source>
        <dbReference type="ARBA" id="ARBA00022475"/>
    </source>
</evidence>
<dbReference type="SMART" id="SM00284">
    <property type="entry name" value="OLF"/>
    <property type="match status" value="1"/>
</dbReference>
<dbReference type="PANTHER" id="PTHR12011">
    <property type="entry name" value="ADHESION G-PROTEIN COUPLED RECEPTOR"/>
    <property type="match status" value="1"/>
</dbReference>
<evidence type="ECO:0000256" key="11">
    <source>
        <dbReference type="ARBA" id="ARBA00023170"/>
    </source>
</evidence>